<evidence type="ECO:0008006" key="3">
    <source>
        <dbReference type="Google" id="ProtNLM"/>
    </source>
</evidence>
<dbReference type="Proteomes" id="UP000053349">
    <property type="component" value="Unassembled WGS sequence"/>
</dbReference>
<comment type="caution">
    <text evidence="1">The sequence shown here is derived from an EMBL/GenBank/DDBJ whole genome shotgun (WGS) entry which is preliminary data.</text>
</comment>
<reference evidence="1 2" key="1">
    <citation type="submission" date="2015-10" db="EMBL/GenBank/DDBJ databases">
        <title>Metagenome-Assembled Genomes uncover a global brackish microbiome.</title>
        <authorList>
            <person name="Hugerth L.W."/>
            <person name="Larsson J."/>
            <person name="Alneberg J."/>
            <person name="Lindh M.V."/>
            <person name="Legrand C."/>
            <person name="Pinhassi J."/>
            <person name="Andersson A.F."/>
        </authorList>
    </citation>
    <scope>NUCLEOTIDE SEQUENCE [LARGE SCALE GENOMIC DNA]</scope>
    <source>
        <strain evidence="1">BACL2 MAG-121001-bin67</strain>
    </source>
</reference>
<dbReference type="InterPro" id="IPR029033">
    <property type="entry name" value="His_PPase_superfam"/>
</dbReference>
<organism evidence="1 2">
    <name type="scientific">Actinobacteria bacterium BACL2 MAG-121001-bin67</name>
    <dbReference type="NCBI Taxonomy" id="1655572"/>
    <lineage>
        <taxon>Bacteria</taxon>
        <taxon>Bacillati</taxon>
        <taxon>Actinomycetota</taxon>
        <taxon>Actinomycetes</taxon>
        <taxon>Actinomycetes incertae sedis</taxon>
        <taxon>ac1 cluster</taxon>
    </lineage>
</organism>
<accession>A0A0R2P7Y4</accession>
<protein>
    <recommendedName>
        <fullName evidence="3">Phosphoglycerate mutase</fullName>
    </recommendedName>
</protein>
<evidence type="ECO:0000313" key="1">
    <source>
        <dbReference type="EMBL" id="KRO33122.1"/>
    </source>
</evidence>
<dbReference type="Gene3D" id="3.40.50.1240">
    <property type="entry name" value="Phosphoglycerate mutase-like"/>
    <property type="match status" value="1"/>
</dbReference>
<gene>
    <name evidence="1" type="ORF">ABR64_01265</name>
</gene>
<name>A0A0R2P7Y4_9ACTN</name>
<evidence type="ECO:0000313" key="2">
    <source>
        <dbReference type="Proteomes" id="UP000053349"/>
    </source>
</evidence>
<sequence length="110" mass="12061">MKIYRVESSRWCRARQSAELLDIGKVKLNKNLDSLFRESDLESHPKTLKTKQQILNHRNKSGLLVLVGHYVNIAALVGVGVDSGEGVIVKANKNGVIKVLGATPNLASQN</sequence>
<dbReference type="EMBL" id="LIAW01000015">
    <property type="protein sequence ID" value="KRO33122.1"/>
    <property type="molecule type" value="Genomic_DNA"/>
</dbReference>
<dbReference type="AlphaFoldDB" id="A0A0R2P7Y4"/>
<proteinExistence type="predicted"/>